<dbReference type="AlphaFoldDB" id="A0A3S3NMF7"/>
<gene>
    <name evidence="4" type="ORF">B4U79_07598</name>
    <name evidence="2" type="ORF">B4U79_08331</name>
    <name evidence="3" type="ORF">B4U79_13647</name>
</gene>
<comment type="caution">
    <text evidence="2">The sequence shown here is derived from an EMBL/GenBank/DDBJ whole genome shotgun (WGS) entry which is preliminary data.</text>
</comment>
<name>A0A3S3NMF7_9ACAR</name>
<dbReference type="EMBL" id="NCKU01003436">
    <property type="protein sequence ID" value="RWS07514.1"/>
    <property type="molecule type" value="Genomic_DNA"/>
</dbReference>
<dbReference type="EMBL" id="NCKU01004604">
    <property type="protein sequence ID" value="RWS05708.1"/>
    <property type="molecule type" value="Genomic_DNA"/>
</dbReference>
<evidence type="ECO:0000313" key="2">
    <source>
        <dbReference type="EMBL" id="RWS05594.1"/>
    </source>
</evidence>
<dbReference type="Proteomes" id="UP000285301">
    <property type="component" value="Unassembled WGS sequence"/>
</dbReference>
<keyword evidence="5" id="KW-1185">Reference proteome</keyword>
<proteinExistence type="predicted"/>
<evidence type="ECO:0000313" key="4">
    <source>
        <dbReference type="EMBL" id="RWS07514.1"/>
    </source>
</evidence>
<evidence type="ECO:0000256" key="1">
    <source>
        <dbReference type="SAM" id="MobiDB-lite"/>
    </source>
</evidence>
<protein>
    <submittedName>
        <fullName evidence="2">Uncharacterized protein</fullName>
    </submittedName>
</protein>
<dbReference type="EMBL" id="NCKU01004681">
    <property type="protein sequence ID" value="RWS05594.1"/>
    <property type="molecule type" value="Genomic_DNA"/>
</dbReference>
<organism evidence="2 5">
    <name type="scientific">Dinothrombium tinctorium</name>
    <dbReference type="NCBI Taxonomy" id="1965070"/>
    <lineage>
        <taxon>Eukaryota</taxon>
        <taxon>Metazoa</taxon>
        <taxon>Ecdysozoa</taxon>
        <taxon>Arthropoda</taxon>
        <taxon>Chelicerata</taxon>
        <taxon>Arachnida</taxon>
        <taxon>Acari</taxon>
        <taxon>Acariformes</taxon>
        <taxon>Trombidiformes</taxon>
        <taxon>Prostigmata</taxon>
        <taxon>Anystina</taxon>
        <taxon>Parasitengona</taxon>
        <taxon>Trombidioidea</taxon>
        <taxon>Trombidiidae</taxon>
        <taxon>Dinothrombium</taxon>
    </lineage>
</organism>
<feature type="compositionally biased region" description="Polar residues" evidence="1">
    <location>
        <begin position="1"/>
        <end position="13"/>
    </location>
</feature>
<feature type="region of interest" description="Disordered" evidence="1">
    <location>
        <begin position="1"/>
        <end position="29"/>
    </location>
</feature>
<reference evidence="2 5" key="1">
    <citation type="journal article" date="2018" name="Gigascience">
        <title>Genomes of trombidid mites reveal novel predicted allergens and laterally-transferred genes associated with secondary metabolism.</title>
        <authorList>
            <person name="Dong X."/>
            <person name="Chaisiri K."/>
            <person name="Xia D."/>
            <person name="Armstrong S.D."/>
            <person name="Fang Y."/>
            <person name="Donnelly M.J."/>
            <person name="Kadowaki T."/>
            <person name="McGarry J.W."/>
            <person name="Darby A.C."/>
            <person name="Makepeace B.L."/>
        </authorList>
    </citation>
    <scope>NUCLEOTIDE SEQUENCE [LARGE SCALE GENOMIC DNA]</scope>
    <source>
        <strain evidence="2">UoL-WK</strain>
    </source>
</reference>
<sequence length="29" mass="3349">MNFAKQMSSSVGSSHRRKKTLISKNLQHF</sequence>
<accession>A0A3S3NMF7</accession>
<evidence type="ECO:0000313" key="3">
    <source>
        <dbReference type="EMBL" id="RWS05708.1"/>
    </source>
</evidence>
<evidence type="ECO:0000313" key="5">
    <source>
        <dbReference type="Proteomes" id="UP000285301"/>
    </source>
</evidence>
<reference evidence="2" key="2">
    <citation type="submission" date="2018-11" db="EMBL/GenBank/DDBJ databases">
        <title>Trombidioid mite genomics.</title>
        <authorList>
            <person name="Dong X."/>
        </authorList>
    </citation>
    <scope>NUCLEOTIDE SEQUENCE</scope>
    <source>
        <strain evidence="2">UoL-WK</strain>
    </source>
</reference>